<gene>
    <name evidence="6" type="ORF">ERS852572_03479</name>
</gene>
<dbReference type="PANTHER" id="PTHR46847:SF1">
    <property type="entry name" value="D-ALLOSE-BINDING PERIPLASMIC PROTEIN-RELATED"/>
    <property type="match status" value="1"/>
</dbReference>
<keyword evidence="4" id="KW-1133">Transmembrane helix</keyword>
<dbReference type="RefSeq" id="WP_055195953.1">
    <property type="nucleotide sequence ID" value="NZ_CABIYH010000037.1"/>
</dbReference>
<dbReference type="SUPFAM" id="SSF53822">
    <property type="entry name" value="Periplasmic binding protein-like I"/>
    <property type="match status" value="1"/>
</dbReference>
<dbReference type="InterPro" id="IPR028082">
    <property type="entry name" value="Peripla_BP_I"/>
</dbReference>
<dbReference type="GO" id="GO:0030246">
    <property type="term" value="F:carbohydrate binding"/>
    <property type="evidence" value="ECO:0007669"/>
    <property type="project" value="UniProtKB-ARBA"/>
</dbReference>
<dbReference type="InterPro" id="IPR025997">
    <property type="entry name" value="SBP_2_dom"/>
</dbReference>
<evidence type="ECO:0000313" key="7">
    <source>
        <dbReference type="Proteomes" id="UP000095350"/>
    </source>
</evidence>
<dbReference type="AlphaFoldDB" id="A0A173VVZ4"/>
<feature type="domain" description="Periplasmic binding protein" evidence="5">
    <location>
        <begin position="43"/>
        <end position="289"/>
    </location>
</feature>
<dbReference type="EMBL" id="CYXZ01000037">
    <property type="protein sequence ID" value="CUN30285.1"/>
    <property type="molecule type" value="Genomic_DNA"/>
</dbReference>
<keyword evidence="4" id="KW-0812">Transmembrane</keyword>
<accession>A0A173VVZ4</accession>
<dbReference type="PaxDb" id="166486-ERS852572_03479"/>
<dbReference type="Gene3D" id="3.40.50.2300">
    <property type="match status" value="2"/>
</dbReference>
<evidence type="ECO:0000256" key="4">
    <source>
        <dbReference type="SAM" id="Phobius"/>
    </source>
</evidence>
<comment type="subcellular location">
    <subcellularLocation>
        <location evidence="1">Cell envelope</location>
    </subcellularLocation>
</comment>
<keyword evidence="4" id="KW-0472">Membrane</keyword>
<proteinExistence type="inferred from homology"/>
<organism evidence="6 7">
    <name type="scientific">Roseburia intestinalis</name>
    <dbReference type="NCBI Taxonomy" id="166486"/>
    <lineage>
        <taxon>Bacteria</taxon>
        <taxon>Bacillati</taxon>
        <taxon>Bacillota</taxon>
        <taxon>Clostridia</taxon>
        <taxon>Lachnospirales</taxon>
        <taxon>Lachnospiraceae</taxon>
        <taxon>Roseburia</taxon>
    </lineage>
</organism>
<evidence type="ECO:0000256" key="2">
    <source>
        <dbReference type="ARBA" id="ARBA00007639"/>
    </source>
</evidence>
<dbReference type="Proteomes" id="UP000095350">
    <property type="component" value="Unassembled WGS sequence"/>
</dbReference>
<dbReference type="STRING" id="166486.ERS852572_03479"/>
<dbReference type="PANTHER" id="PTHR46847">
    <property type="entry name" value="D-ALLOSE-BINDING PERIPLASMIC PROTEIN-RELATED"/>
    <property type="match status" value="1"/>
</dbReference>
<evidence type="ECO:0000256" key="3">
    <source>
        <dbReference type="ARBA" id="ARBA00022729"/>
    </source>
</evidence>
<keyword evidence="6" id="KW-0762">Sugar transport</keyword>
<evidence type="ECO:0000313" key="6">
    <source>
        <dbReference type="EMBL" id="CUN30285.1"/>
    </source>
</evidence>
<keyword evidence="6" id="KW-0813">Transport</keyword>
<name>A0A173VVZ4_9FIRM</name>
<evidence type="ECO:0000256" key="1">
    <source>
        <dbReference type="ARBA" id="ARBA00004196"/>
    </source>
</evidence>
<feature type="transmembrane region" description="Helical" evidence="4">
    <location>
        <begin position="9"/>
        <end position="31"/>
    </location>
</feature>
<dbReference type="OrthoDB" id="1771098at2"/>
<comment type="similarity">
    <text evidence="2">Belongs to the bacterial solute-binding protein 2 family.</text>
</comment>
<dbReference type="GO" id="GO:0030313">
    <property type="term" value="C:cell envelope"/>
    <property type="evidence" value="ECO:0007669"/>
    <property type="project" value="UniProtKB-SubCell"/>
</dbReference>
<sequence length="326" mass="36157">MKRTEKNNLIYLMALILVIIAFIAFATYGMLDGSKDEEWYPVSVIVENSSSDRFTSFREGLERGAEDYHIRLNVVSTGAFSGIEEEYQIIHREIDNGAKGVIVEMCDSSNYTDDSAVEIGSDKMILVETDVEAEGMYAAILPQSYEMGEAVAEAVIADYGEKLEDTDIGILAGNLKQTAGQQCLKGFMDKIESAGASILWNLSDEDNVNNTFEWCLEKKRVDIVVSLDNDRTEQAVDYLQAQEQTEFGLYGIGCSEKNVYYLDKGVIGALVVPNEFNIGYLSAAAIAGQLREPLSSAKTEKVGFLTITKDNLYDEENQKILFPIVQ</sequence>
<protein>
    <submittedName>
        <fullName evidence="6">ABC-type sugar transport system, periplasmic component</fullName>
    </submittedName>
</protein>
<dbReference type="Pfam" id="PF13407">
    <property type="entry name" value="Peripla_BP_4"/>
    <property type="match status" value="1"/>
</dbReference>
<reference evidence="6 7" key="1">
    <citation type="submission" date="2015-09" db="EMBL/GenBank/DDBJ databases">
        <authorList>
            <consortium name="Pathogen Informatics"/>
        </authorList>
    </citation>
    <scope>NUCLEOTIDE SEQUENCE [LARGE SCALE GENOMIC DNA]</scope>
    <source>
        <strain evidence="6 7">2789STDY5834960</strain>
    </source>
</reference>
<evidence type="ECO:0000259" key="5">
    <source>
        <dbReference type="Pfam" id="PF13407"/>
    </source>
</evidence>
<keyword evidence="3" id="KW-0732">Signal</keyword>